<accession>A0A336MTD4</accession>
<dbReference type="InterPro" id="IPR021897">
    <property type="entry name" value="FAP206"/>
</dbReference>
<keyword evidence="5" id="KW-0970">Cilium biogenesis/degradation</keyword>
<dbReference type="OMA" id="QLMELMC"/>
<comment type="subcellular location">
    <subcellularLocation>
        <location evidence="1">Cytoplasm</location>
        <location evidence="1">Cytoskeleton</location>
        <location evidence="1">Cilium axoneme</location>
    </subcellularLocation>
</comment>
<evidence type="ECO:0000256" key="9">
    <source>
        <dbReference type="ARBA" id="ARBA00045321"/>
    </source>
</evidence>
<evidence type="ECO:0000256" key="3">
    <source>
        <dbReference type="ARBA" id="ARBA00021602"/>
    </source>
</evidence>
<gene>
    <name evidence="10" type="primary">CSON006789</name>
</gene>
<sequence>MSLKIKKFQLNSSNLTKNIVREIIRELDDQNIKGIEKSFVEYVVDLMALNNTIDFNKSIINRSVIEEFIEKCNQKICDQSSPSTVALKMQAYFFENFIDRDEIITNYMKQMMTKTATITKEITEAEVVTRDDQDELIKKIIIDIITKSSLGNPNDSLILTETSNALHSVMSRVDIENFIMLSKNDRVNSLIEIREIVTGIILFNQDAGNSSITLMELPQILEQSYESTKSILQITLCEIIDRINLLTSAISSAISNDFKNRQIIVLLPQNVTADDFETVKSSLIMNRQHEIFTRKLSEFLENVKFDIDKNNHRYNEILKLIHETVQFRTAIPTEKVFPKFAELSKCWSRLQNNIYLLSEINQINNQLLQLSEKALCCDEIAYKLLGDSVIETDEERAARFKDKKILLMGEKCTVQPYNKKIKLEYYGFCTWMLSQGQGILIPGIPDIGIVSYKNANYGFCAPDLALMFEDTPQKHMYKIIEAAKSRIELIRLLDIYDHMKSFEVHHKGSISEGVSTDLVKQTSEQEVQTELHPIPYYKDERYMWNIWDIRRKAIQLSNLRKCSTRSAQTMISYQKFNVNTQANRSKMSANSQTKNESCSNTPFYGRSFEDDLSSCLEMLQLLLVKKRKSHWTPLQLKNNYLDQ</sequence>
<evidence type="ECO:0000256" key="2">
    <source>
        <dbReference type="ARBA" id="ARBA00010500"/>
    </source>
</evidence>
<protein>
    <recommendedName>
        <fullName evidence="3">Cilia- and flagella-associated protein 206</fullName>
    </recommendedName>
</protein>
<dbReference type="PANTHER" id="PTHR21442:SF0">
    <property type="entry name" value="CILIA- AND FLAGELLA-ASSOCIATED PROTEIN 206"/>
    <property type="match status" value="1"/>
</dbReference>
<dbReference type="GO" id="GO:0036064">
    <property type="term" value="C:ciliary basal body"/>
    <property type="evidence" value="ECO:0007669"/>
    <property type="project" value="TreeGrafter"/>
</dbReference>
<name>A0A336MTD4_CULSO</name>
<keyword evidence="7" id="KW-0206">Cytoskeleton</keyword>
<evidence type="ECO:0000256" key="7">
    <source>
        <dbReference type="ARBA" id="ARBA00023212"/>
    </source>
</evidence>
<evidence type="ECO:0000256" key="1">
    <source>
        <dbReference type="ARBA" id="ARBA00004430"/>
    </source>
</evidence>
<evidence type="ECO:0000256" key="8">
    <source>
        <dbReference type="ARBA" id="ARBA00023273"/>
    </source>
</evidence>
<dbReference type="PANTHER" id="PTHR21442">
    <property type="entry name" value="CILIA- AND FLAGELLA-ASSOCIATED PROTEIN 206"/>
    <property type="match status" value="1"/>
</dbReference>
<reference evidence="10" key="1">
    <citation type="submission" date="2018-07" db="EMBL/GenBank/DDBJ databases">
        <authorList>
            <person name="Quirk P.G."/>
            <person name="Krulwich T.A."/>
        </authorList>
    </citation>
    <scope>NUCLEOTIDE SEQUENCE</scope>
</reference>
<dbReference type="EMBL" id="UFQT01002566">
    <property type="protein sequence ID" value="SSX33692.1"/>
    <property type="molecule type" value="Genomic_DNA"/>
</dbReference>
<evidence type="ECO:0000256" key="4">
    <source>
        <dbReference type="ARBA" id="ARBA00022490"/>
    </source>
</evidence>
<dbReference type="GO" id="GO:0030030">
    <property type="term" value="P:cell projection organization"/>
    <property type="evidence" value="ECO:0007669"/>
    <property type="project" value="UniProtKB-KW"/>
</dbReference>
<keyword evidence="4" id="KW-0963">Cytoplasm</keyword>
<dbReference type="VEuPathDB" id="VectorBase:CSON006789"/>
<comment type="function">
    <text evidence="9">Essential for sperm motility and is involved in the regulation of the beating frequency of motile cilia on the epithelial cells of the respiratory tract. Required for the establishment of radial spokes in sperm flagella.</text>
</comment>
<evidence type="ECO:0000256" key="5">
    <source>
        <dbReference type="ARBA" id="ARBA00022794"/>
    </source>
</evidence>
<dbReference type="Pfam" id="PF12018">
    <property type="entry name" value="FAP206"/>
    <property type="match status" value="1"/>
</dbReference>
<keyword evidence="6" id="KW-0969">Cilium</keyword>
<dbReference type="AlphaFoldDB" id="A0A336MTD4"/>
<evidence type="ECO:0000256" key="6">
    <source>
        <dbReference type="ARBA" id="ARBA00023069"/>
    </source>
</evidence>
<keyword evidence="8" id="KW-0966">Cell projection</keyword>
<organism evidence="10">
    <name type="scientific">Culicoides sonorensis</name>
    <name type="common">Biting midge</name>
    <dbReference type="NCBI Taxonomy" id="179676"/>
    <lineage>
        <taxon>Eukaryota</taxon>
        <taxon>Metazoa</taxon>
        <taxon>Ecdysozoa</taxon>
        <taxon>Arthropoda</taxon>
        <taxon>Hexapoda</taxon>
        <taxon>Insecta</taxon>
        <taxon>Pterygota</taxon>
        <taxon>Neoptera</taxon>
        <taxon>Endopterygota</taxon>
        <taxon>Diptera</taxon>
        <taxon>Nematocera</taxon>
        <taxon>Chironomoidea</taxon>
        <taxon>Ceratopogonidae</taxon>
        <taxon>Ceratopogoninae</taxon>
        <taxon>Culicoides</taxon>
        <taxon>Monoculicoides</taxon>
    </lineage>
</organism>
<comment type="similarity">
    <text evidence="2">Belongs to the CFAP206 family.</text>
</comment>
<proteinExistence type="inferred from homology"/>
<dbReference type="GO" id="GO:0005930">
    <property type="term" value="C:axoneme"/>
    <property type="evidence" value="ECO:0007669"/>
    <property type="project" value="UniProtKB-SubCell"/>
</dbReference>
<dbReference type="GO" id="GO:0003356">
    <property type="term" value="P:regulation of cilium beat frequency"/>
    <property type="evidence" value="ECO:0007669"/>
    <property type="project" value="TreeGrafter"/>
</dbReference>
<evidence type="ECO:0000313" key="10">
    <source>
        <dbReference type="EMBL" id="SSX33692.1"/>
    </source>
</evidence>